<reference evidence="2 3" key="1">
    <citation type="journal article" date="2018" name="IMA Fungus">
        <title>IMA Genome-F 9: Draft genome sequence of Annulohypoxylon stygium, Aspergillus mulundensis, Berkeleyomyces basicola (syn. Thielaviopsis basicola), Ceratocystis smalleyi, two Cercospora beticola strains, Coleophoma cylindrospora, Fusarium fracticaudum, Phialophora cf. hyalina, and Morchella septimelata.</title>
        <authorList>
            <person name="Wingfield B.D."/>
            <person name="Bills G.F."/>
            <person name="Dong Y."/>
            <person name="Huang W."/>
            <person name="Nel W.J."/>
            <person name="Swalarsk-Parry B.S."/>
            <person name="Vaghefi N."/>
            <person name="Wilken P.M."/>
            <person name="An Z."/>
            <person name="de Beer Z.W."/>
            <person name="De Vos L."/>
            <person name="Chen L."/>
            <person name="Duong T.A."/>
            <person name="Gao Y."/>
            <person name="Hammerbacher A."/>
            <person name="Kikkert J.R."/>
            <person name="Li Y."/>
            <person name="Li H."/>
            <person name="Li K."/>
            <person name="Li Q."/>
            <person name="Liu X."/>
            <person name="Ma X."/>
            <person name="Naidoo K."/>
            <person name="Pethybridge S.J."/>
            <person name="Sun J."/>
            <person name="Steenkamp E.T."/>
            <person name="van der Nest M.A."/>
            <person name="van Wyk S."/>
            <person name="Wingfield M.J."/>
            <person name="Xiong C."/>
            <person name="Yue Q."/>
            <person name="Zhang X."/>
        </authorList>
    </citation>
    <scope>NUCLEOTIDE SEQUENCE [LARGE SCALE GENOMIC DNA]</scope>
    <source>
        <strain evidence="2 3">BP5796</strain>
    </source>
</reference>
<protein>
    <submittedName>
        <fullName evidence="2">Uncharacterized protein</fullName>
    </submittedName>
</protein>
<organism evidence="2 3">
    <name type="scientific">Coleophoma crateriformis</name>
    <dbReference type="NCBI Taxonomy" id="565419"/>
    <lineage>
        <taxon>Eukaryota</taxon>
        <taxon>Fungi</taxon>
        <taxon>Dikarya</taxon>
        <taxon>Ascomycota</taxon>
        <taxon>Pezizomycotina</taxon>
        <taxon>Leotiomycetes</taxon>
        <taxon>Helotiales</taxon>
        <taxon>Dermateaceae</taxon>
        <taxon>Coleophoma</taxon>
    </lineage>
</organism>
<feature type="region of interest" description="Disordered" evidence="1">
    <location>
        <begin position="106"/>
        <end position="142"/>
    </location>
</feature>
<gene>
    <name evidence="2" type="ORF">BP5796_04538</name>
</gene>
<accession>A0A3D8S9M0</accession>
<feature type="compositionally biased region" description="Basic and acidic residues" evidence="1">
    <location>
        <begin position="111"/>
        <end position="121"/>
    </location>
</feature>
<evidence type="ECO:0000313" key="2">
    <source>
        <dbReference type="EMBL" id="RDW83047.1"/>
    </source>
</evidence>
<comment type="caution">
    <text evidence="2">The sequence shown here is derived from an EMBL/GenBank/DDBJ whole genome shotgun (WGS) entry which is preliminary data.</text>
</comment>
<name>A0A3D8S9M0_9HELO</name>
<dbReference type="Proteomes" id="UP000256328">
    <property type="component" value="Unassembled WGS sequence"/>
</dbReference>
<sequence length="142" mass="15696">MPYNDEDYRLASITRQKLCNETAKQSHDLRRWVGHANLLETLLKELYKTNAPGCERNKTSRNASLSERDSHEVVWTPLVSVQEINELETAAGGETDDLTSIVSLVPGSLDHSNRKGVKADIDSTSDSDSDSSSNTDSDTDLD</sequence>
<dbReference type="EMBL" id="PDLN01000006">
    <property type="protein sequence ID" value="RDW83047.1"/>
    <property type="molecule type" value="Genomic_DNA"/>
</dbReference>
<evidence type="ECO:0000256" key="1">
    <source>
        <dbReference type="SAM" id="MobiDB-lite"/>
    </source>
</evidence>
<dbReference type="AlphaFoldDB" id="A0A3D8S9M0"/>
<evidence type="ECO:0000313" key="3">
    <source>
        <dbReference type="Proteomes" id="UP000256328"/>
    </source>
</evidence>
<keyword evidence="3" id="KW-1185">Reference proteome</keyword>
<proteinExistence type="predicted"/>